<proteinExistence type="predicted"/>
<dbReference type="Proteomes" id="UP001164746">
    <property type="component" value="Chromosome 5"/>
</dbReference>
<protein>
    <submittedName>
        <fullName evidence="1">Uncharacterized protein</fullName>
    </submittedName>
</protein>
<reference evidence="1" key="1">
    <citation type="submission" date="2022-11" db="EMBL/GenBank/DDBJ databases">
        <title>Centuries of genome instability and evolution in soft-shell clam transmissible cancer (bioRxiv).</title>
        <authorList>
            <person name="Hart S.F.M."/>
            <person name="Yonemitsu M.A."/>
            <person name="Giersch R.M."/>
            <person name="Beal B.F."/>
            <person name="Arriagada G."/>
            <person name="Davis B.W."/>
            <person name="Ostrander E.A."/>
            <person name="Goff S.P."/>
            <person name="Metzger M.J."/>
        </authorList>
    </citation>
    <scope>NUCLEOTIDE SEQUENCE</scope>
    <source>
        <strain evidence="1">MELC-2E11</strain>
        <tissue evidence="1">Siphon/mantle</tissue>
    </source>
</reference>
<keyword evidence="2" id="KW-1185">Reference proteome</keyword>
<organism evidence="1 2">
    <name type="scientific">Mya arenaria</name>
    <name type="common">Soft-shell clam</name>
    <dbReference type="NCBI Taxonomy" id="6604"/>
    <lineage>
        <taxon>Eukaryota</taxon>
        <taxon>Metazoa</taxon>
        <taxon>Spiralia</taxon>
        <taxon>Lophotrochozoa</taxon>
        <taxon>Mollusca</taxon>
        <taxon>Bivalvia</taxon>
        <taxon>Autobranchia</taxon>
        <taxon>Heteroconchia</taxon>
        <taxon>Euheterodonta</taxon>
        <taxon>Imparidentia</taxon>
        <taxon>Neoheterodontei</taxon>
        <taxon>Myida</taxon>
        <taxon>Myoidea</taxon>
        <taxon>Myidae</taxon>
        <taxon>Mya</taxon>
    </lineage>
</organism>
<sequence length="38" mass="4478">MSDTIAPKKTFLILSSYLAYRQGHLERLFTERTSFLSR</sequence>
<accession>A0ABY7EB68</accession>
<gene>
    <name evidence="1" type="ORF">MAR_021604</name>
</gene>
<dbReference type="EMBL" id="CP111016">
    <property type="protein sequence ID" value="WAR06235.1"/>
    <property type="molecule type" value="Genomic_DNA"/>
</dbReference>
<name>A0ABY7EB68_MYAAR</name>
<evidence type="ECO:0000313" key="1">
    <source>
        <dbReference type="EMBL" id="WAR06235.1"/>
    </source>
</evidence>
<evidence type="ECO:0000313" key="2">
    <source>
        <dbReference type="Proteomes" id="UP001164746"/>
    </source>
</evidence>